<evidence type="ECO:0000256" key="2">
    <source>
        <dbReference type="SAM" id="SignalP"/>
    </source>
</evidence>
<dbReference type="RefSeq" id="WP_275822940.1">
    <property type="nucleotide sequence ID" value="NZ_BAAANM010000047.1"/>
</dbReference>
<reference evidence="3 4" key="1">
    <citation type="submission" date="2023-03" db="EMBL/GenBank/DDBJ databases">
        <title>Draft genome sequence of type strain Streptomyces ferralitis JCM 14344.</title>
        <authorList>
            <person name="Klaysubun C."/>
            <person name="Duangmal K."/>
        </authorList>
    </citation>
    <scope>NUCLEOTIDE SEQUENCE [LARGE SCALE GENOMIC DNA]</scope>
    <source>
        <strain evidence="3 4">JCM 14344</strain>
    </source>
</reference>
<dbReference type="InterPro" id="IPR043504">
    <property type="entry name" value="Peptidase_S1_PA_chymotrypsin"/>
</dbReference>
<comment type="caution">
    <text evidence="3">The sequence shown here is derived from an EMBL/GenBank/DDBJ whole genome shotgun (WGS) entry which is preliminary data.</text>
</comment>
<dbReference type="InterPro" id="IPR033116">
    <property type="entry name" value="TRYPSIN_SER"/>
</dbReference>
<evidence type="ECO:0000256" key="1">
    <source>
        <dbReference type="SAM" id="MobiDB-lite"/>
    </source>
</evidence>
<proteinExistence type="predicted"/>
<dbReference type="Gene3D" id="2.40.10.10">
    <property type="entry name" value="Trypsin-like serine proteases"/>
    <property type="match status" value="2"/>
</dbReference>
<gene>
    <name evidence="3" type="ORF">P2L57_38390</name>
</gene>
<feature type="chain" id="PRO_5047216653" evidence="2">
    <location>
        <begin position="33"/>
        <end position="482"/>
    </location>
</feature>
<feature type="signal peptide" evidence="2">
    <location>
        <begin position="1"/>
        <end position="32"/>
    </location>
</feature>
<dbReference type="EMBL" id="JARHTQ010000056">
    <property type="protein sequence ID" value="MDF2261386.1"/>
    <property type="molecule type" value="Genomic_DNA"/>
</dbReference>
<evidence type="ECO:0000313" key="4">
    <source>
        <dbReference type="Proteomes" id="UP001220022"/>
    </source>
</evidence>
<sequence>MKLPGSSWHRRSIAALVFLAAFPLATATLASASNPSGKHVGGTAPRGVSSADIQIMNRQEVLDKIAGRLTNGLSEFDRAKISGFTEVEVDPVHNRIHLHWKGAVPKTASDILHRLPEGVTADVVPAEYSKAELHAARNRLMHNGSPAVIPSRLTSVPSRITSIAPAVDGSGLEIGYDEGVAKAKQALAGPLAKPTRQAKTLEVKTATERLTGIDTRVSYQPVSPASAAAHPAAKPTAHASPLTSGNTRQFDNSPWYGGAGMRTPGGGICSSGFGVTSNADGTKLLTAAAHCDGTGWQWNTWAGDPSNYIGQSNGLAIHTIDTVGILPDSGATGGYVYDGASDDPTGYSKPVTGWGHNFVGDYLCSSGANSGAHCNIVVQQTDISETGPDGYTRPIVDLATQTDTWATHIASADGDSGGPVFAGINDYTADEARGTISMNKYEMDSCPANIVLQDTSKACYGGLYFVPIYQTLTEMNWSINTG</sequence>
<organism evidence="3 4">
    <name type="scientific">Streptantibioticus ferralitis</name>
    <dbReference type="NCBI Taxonomy" id="236510"/>
    <lineage>
        <taxon>Bacteria</taxon>
        <taxon>Bacillati</taxon>
        <taxon>Actinomycetota</taxon>
        <taxon>Actinomycetes</taxon>
        <taxon>Kitasatosporales</taxon>
        <taxon>Streptomycetaceae</taxon>
        <taxon>Streptantibioticus</taxon>
    </lineage>
</organism>
<dbReference type="Proteomes" id="UP001220022">
    <property type="component" value="Unassembled WGS sequence"/>
</dbReference>
<name>A0ABT5ZC10_9ACTN</name>
<dbReference type="InterPro" id="IPR009003">
    <property type="entry name" value="Peptidase_S1_PA"/>
</dbReference>
<keyword evidence="2" id="KW-0732">Signal</keyword>
<keyword evidence="4" id="KW-1185">Reference proteome</keyword>
<dbReference type="PROSITE" id="PS00135">
    <property type="entry name" value="TRYPSIN_SER"/>
    <property type="match status" value="1"/>
</dbReference>
<protein>
    <submittedName>
        <fullName evidence="3">Uncharacterized protein</fullName>
    </submittedName>
</protein>
<evidence type="ECO:0000313" key="3">
    <source>
        <dbReference type="EMBL" id="MDF2261386.1"/>
    </source>
</evidence>
<feature type="region of interest" description="Disordered" evidence="1">
    <location>
        <begin position="223"/>
        <end position="248"/>
    </location>
</feature>
<dbReference type="SUPFAM" id="SSF50494">
    <property type="entry name" value="Trypsin-like serine proteases"/>
    <property type="match status" value="1"/>
</dbReference>
<feature type="compositionally biased region" description="Low complexity" evidence="1">
    <location>
        <begin position="223"/>
        <end position="241"/>
    </location>
</feature>
<accession>A0ABT5ZC10</accession>